<protein>
    <submittedName>
        <fullName evidence="12">RND transporter</fullName>
    </submittedName>
</protein>
<evidence type="ECO:0000256" key="11">
    <source>
        <dbReference type="SAM" id="MobiDB-lite"/>
    </source>
</evidence>
<comment type="subcellular location">
    <subcellularLocation>
        <location evidence="1 9">Cell outer membrane</location>
        <topology evidence="1 9">Lipid-anchor</topology>
    </subcellularLocation>
</comment>
<dbReference type="AlphaFoldDB" id="A0A178LDG7"/>
<evidence type="ECO:0000256" key="4">
    <source>
        <dbReference type="ARBA" id="ARBA00022692"/>
    </source>
</evidence>
<sequence>MTGVTVLALSVLLAGCSLAPRHERPQPPVPERYPVLTASADLSPDRQSLFADPHLHALIDQALDGNRDLRLVALDIQEARARYRISRADLMFELGATASRTRERTQSLDSASRTDQERSGSQTANRYSVGLGTNAYELDLFGRLRNLRDAALDEYLAQRETRSAVELSLIAEVATAYLNQRALDERLLVSRDTLESRQRGLALIEQRHAAGVSSALDLAQAQTALETTEADLAVLERSRAQADNSLRLLLGGEPRSDLPAPLPLARQGLDLPVPAGLPSDLLQRRPDIRAAEYRLRAANANIGAARAAFFPRITLTASAGYLSSDLNGLFNLGNQVWSFVPQLQVPLFDGGRNRANLDLAEVRRDQDIARYEKNIQVAFREVADQLVAEAPLRRQLAAQQRLHDITARSVELASERYRQGLDNYLNLLDSQRSLYQADNALIETRLQLMIAHVDLFRALGGAWERSGEADLAASPAATPSPMASR</sequence>
<dbReference type="RefSeq" id="WP_064308529.1">
    <property type="nucleotide sequence ID" value="NZ_LWCR01000029.1"/>
</dbReference>
<evidence type="ECO:0000256" key="7">
    <source>
        <dbReference type="ARBA" id="ARBA00023237"/>
    </source>
</evidence>
<comment type="caution">
    <text evidence="12">The sequence shown here is derived from an EMBL/GenBank/DDBJ whole genome shotgun (WGS) entry which is preliminary data.</text>
</comment>
<evidence type="ECO:0000256" key="1">
    <source>
        <dbReference type="ARBA" id="ARBA00004459"/>
    </source>
</evidence>
<dbReference type="Proteomes" id="UP000078356">
    <property type="component" value="Unassembled WGS sequence"/>
</dbReference>
<evidence type="ECO:0000256" key="6">
    <source>
        <dbReference type="ARBA" id="ARBA00023139"/>
    </source>
</evidence>
<keyword evidence="4 9" id="KW-0812">Transmembrane</keyword>
<comment type="similarity">
    <text evidence="2 9">Belongs to the outer membrane factor (OMF) (TC 1.B.17) family.</text>
</comment>
<dbReference type="Gene3D" id="1.20.1600.10">
    <property type="entry name" value="Outer membrane efflux proteins (OEP)"/>
    <property type="match status" value="1"/>
</dbReference>
<dbReference type="PANTHER" id="PTHR30203">
    <property type="entry name" value="OUTER MEMBRANE CATION EFFLUX PROTEIN"/>
    <property type="match status" value="1"/>
</dbReference>
<evidence type="ECO:0000256" key="8">
    <source>
        <dbReference type="ARBA" id="ARBA00023288"/>
    </source>
</evidence>
<evidence type="ECO:0000256" key="2">
    <source>
        <dbReference type="ARBA" id="ARBA00007613"/>
    </source>
</evidence>
<dbReference type="InterPro" id="IPR003423">
    <property type="entry name" value="OMP_efflux"/>
</dbReference>
<dbReference type="GO" id="GO:0009279">
    <property type="term" value="C:cell outer membrane"/>
    <property type="evidence" value="ECO:0007669"/>
    <property type="project" value="UniProtKB-SubCell"/>
</dbReference>
<dbReference type="Gene3D" id="2.20.200.10">
    <property type="entry name" value="Outer membrane efflux proteins (OEP)"/>
    <property type="match status" value="1"/>
</dbReference>
<dbReference type="InterPro" id="IPR010131">
    <property type="entry name" value="MdtP/NodT-like"/>
</dbReference>
<dbReference type="SUPFAM" id="SSF56954">
    <property type="entry name" value="Outer membrane efflux proteins (OEP)"/>
    <property type="match status" value="1"/>
</dbReference>
<feature type="coiled-coil region" evidence="10">
    <location>
        <begin position="218"/>
        <end position="245"/>
    </location>
</feature>
<keyword evidence="5 9" id="KW-0472">Membrane</keyword>
<organism evidence="12 13">
    <name type="scientific">Pseudomonas oryzihabitans</name>
    <dbReference type="NCBI Taxonomy" id="47885"/>
    <lineage>
        <taxon>Bacteria</taxon>
        <taxon>Pseudomonadati</taxon>
        <taxon>Pseudomonadota</taxon>
        <taxon>Gammaproteobacteria</taxon>
        <taxon>Pseudomonadales</taxon>
        <taxon>Pseudomonadaceae</taxon>
        <taxon>Pseudomonas</taxon>
    </lineage>
</organism>
<reference evidence="12 13" key="1">
    <citation type="submission" date="2016-04" db="EMBL/GenBank/DDBJ databases">
        <title>Draft Genome Sequences of Staphylococcus capitis Strain H36, S. capitis Strain H65, S. cohnii Strain H62, S. hominis Strain H69, Mycobacterium iranicum Strain H39, Plantibacter sp. Strain H53, Pseudomonas oryzihabitans Strain H72, and Microbacterium sp. Strain H83, isolated from residential settings.</title>
        <authorList>
            <person name="Lymperopoulou D."/>
            <person name="Adams R.I."/>
            <person name="Lindow S."/>
            <person name="Coil D.A."/>
            <person name="Jospin G."/>
            <person name="Eisen J.A."/>
        </authorList>
    </citation>
    <scope>NUCLEOTIDE SEQUENCE [LARGE SCALE GENOMIC DNA]</scope>
    <source>
        <strain evidence="12 13">H72</strain>
    </source>
</reference>
<dbReference type="Pfam" id="PF02321">
    <property type="entry name" value="OEP"/>
    <property type="match status" value="2"/>
</dbReference>
<keyword evidence="7" id="KW-0998">Cell outer membrane</keyword>
<dbReference type="GO" id="GO:0015562">
    <property type="term" value="F:efflux transmembrane transporter activity"/>
    <property type="evidence" value="ECO:0007669"/>
    <property type="project" value="InterPro"/>
</dbReference>
<dbReference type="OrthoDB" id="9770517at2"/>
<keyword evidence="6 9" id="KW-0564">Palmitate</keyword>
<dbReference type="PANTHER" id="PTHR30203:SF32">
    <property type="entry name" value="CATION EFFLUX SYSTEM PROTEIN CUSC"/>
    <property type="match status" value="1"/>
</dbReference>
<accession>A0A178LDG7</accession>
<keyword evidence="3 9" id="KW-1134">Transmembrane beta strand</keyword>
<evidence type="ECO:0000256" key="10">
    <source>
        <dbReference type="SAM" id="Coils"/>
    </source>
</evidence>
<keyword evidence="10" id="KW-0175">Coiled coil</keyword>
<evidence type="ECO:0000256" key="3">
    <source>
        <dbReference type="ARBA" id="ARBA00022452"/>
    </source>
</evidence>
<evidence type="ECO:0000313" key="13">
    <source>
        <dbReference type="Proteomes" id="UP000078356"/>
    </source>
</evidence>
<dbReference type="NCBIfam" id="TIGR01845">
    <property type="entry name" value="outer_NodT"/>
    <property type="match status" value="1"/>
</dbReference>
<evidence type="ECO:0000313" key="12">
    <source>
        <dbReference type="EMBL" id="OAN27145.1"/>
    </source>
</evidence>
<feature type="region of interest" description="Disordered" evidence="11">
    <location>
        <begin position="102"/>
        <end position="126"/>
    </location>
</feature>
<name>A0A178LDG7_9PSED</name>
<gene>
    <name evidence="12" type="ORF">A4V15_21890</name>
</gene>
<dbReference type="EMBL" id="LWCR01000029">
    <property type="protein sequence ID" value="OAN27145.1"/>
    <property type="molecule type" value="Genomic_DNA"/>
</dbReference>
<evidence type="ECO:0000256" key="5">
    <source>
        <dbReference type="ARBA" id="ARBA00023136"/>
    </source>
</evidence>
<evidence type="ECO:0000256" key="9">
    <source>
        <dbReference type="RuleBase" id="RU362097"/>
    </source>
</evidence>
<feature type="compositionally biased region" description="Basic and acidic residues" evidence="11">
    <location>
        <begin position="102"/>
        <end position="118"/>
    </location>
</feature>
<keyword evidence="8 9" id="KW-0449">Lipoprotein</keyword>
<proteinExistence type="inferred from homology"/>